<proteinExistence type="predicted"/>
<protein>
    <submittedName>
        <fullName evidence="3">Glycosyltransferase family 4 protein</fullName>
    </submittedName>
</protein>
<name>A0ABR8K4B6_9NOSO</name>
<dbReference type="EMBL" id="JACJTU010000005">
    <property type="protein sequence ID" value="MBD2733614.1"/>
    <property type="molecule type" value="Genomic_DNA"/>
</dbReference>
<dbReference type="Gene3D" id="3.40.50.2000">
    <property type="entry name" value="Glycogen Phosphorylase B"/>
    <property type="match status" value="2"/>
</dbReference>
<dbReference type="Pfam" id="PF13439">
    <property type="entry name" value="Glyco_transf_4"/>
    <property type="match status" value="1"/>
</dbReference>
<organism evidence="3 4">
    <name type="scientific">Nostoc paludosum FACHB-159</name>
    <dbReference type="NCBI Taxonomy" id="2692908"/>
    <lineage>
        <taxon>Bacteria</taxon>
        <taxon>Bacillati</taxon>
        <taxon>Cyanobacteriota</taxon>
        <taxon>Cyanophyceae</taxon>
        <taxon>Nostocales</taxon>
        <taxon>Nostocaceae</taxon>
        <taxon>Nostoc</taxon>
    </lineage>
</organism>
<sequence>MKIAVIGVKGLPPKQGGIEHYCAEVYPRITEQGHCVDLFARSSNINYPWFGHYDFWGVRVISLPSWGLRGVDAFITSALGAIAACGQQYDIVHFQALGPSLFSCLPRIANSTKVVVTCHGLDWQRAKWGNLSSKLILLGEKSAVRFAQGLIVVSKDLKSYFLETYNRETVYIPSAPASYGTSDPKFPYATSLGLTPGRYILFLGRLVPEKRPDLLIDAFCALKPTGWKLVLAGGVSDTRSFSAKLLEKVANHRDIIFAGELQRTRLWEIVRGAGLFVLPSDVEGLPLAMLEAMREGIPVLASNIPPHQQLINDNRGILFRAGNLDSCVHSLNWAINHLAEMAVMAKNAQRHVQLNYGWDCITSETLKLYTTILNSPDPVGVSEPSNLSRRVITDALTRGRGDAGTRG</sequence>
<evidence type="ECO:0000313" key="3">
    <source>
        <dbReference type="EMBL" id="MBD2733614.1"/>
    </source>
</evidence>
<dbReference type="Pfam" id="PF00534">
    <property type="entry name" value="Glycos_transf_1"/>
    <property type="match status" value="1"/>
</dbReference>
<feature type="domain" description="Glycosyl transferase family 1" evidence="1">
    <location>
        <begin position="198"/>
        <end position="350"/>
    </location>
</feature>
<comment type="caution">
    <text evidence="3">The sequence shown here is derived from an EMBL/GenBank/DDBJ whole genome shotgun (WGS) entry which is preliminary data.</text>
</comment>
<dbReference type="PANTHER" id="PTHR45947:SF3">
    <property type="entry name" value="SULFOQUINOVOSYL TRANSFERASE SQD2"/>
    <property type="match status" value="1"/>
</dbReference>
<reference evidence="3 4" key="1">
    <citation type="journal article" date="2020" name="ISME J.">
        <title>Comparative genomics reveals insights into cyanobacterial evolution and habitat adaptation.</title>
        <authorList>
            <person name="Chen M.Y."/>
            <person name="Teng W.K."/>
            <person name="Zhao L."/>
            <person name="Hu C.X."/>
            <person name="Zhou Y.K."/>
            <person name="Han B.P."/>
            <person name="Song L.R."/>
            <person name="Shu W.S."/>
        </authorList>
    </citation>
    <scope>NUCLEOTIDE SEQUENCE [LARGE SCALE GENOMIC DNA]</scope>
    <source>
        <strain evidence="3 4">FACHB-159</strain>
    </source>
</reference>
<dbReference type="CDD" id="cd03801">
    <property type="entry name" value="GT4_PimA-like"/>
    <property type="match status" value="1"/>
</dbReference>
<dbReference type="PANTHER" id="PTHR45947">
    <property type="entry name" value="SULFOQUINOVOSYL TRANSFERASE SQD2"/>
    <property type="match status" value="1"/>
</dbReference>
<dbReference type="InterPro" id="IPR028098">
    <property type="entry name" value="Glyco_trans_4-like_N"/>
</dbReference>
<dbReference type="InterPro" id="IPR001296">
    <property type="entry name" value="Glyco_trans_1"/>
</dbReference>
<dbReference type="RefSeq" id="WP_190954368.1">
    <property type="nucleotide sequence ID" value="NZ_JACJTU010000005.1"/>
</dbReference>
<dbReference type="InterPro" id="IPR050194">
    <property type="entry name" value="Glycosyltransferase_grp1"/>
</dbReference>
<gene>
    <name evidence="3" type="ORF">H6H03_06760</name>
</gene>
<keyword evidence="4" id="KW-1185">Reference proteome</keyword>
<evidence type="ECO:0000259" key="2">
    <source>
        <dbReference type="Pfam" id="PF13439"/>
    </source>
</evidence>
<evidence type="ECO:0000259" key="1">
    <source>
        <dbReference type="Pfam" id="PF00534"/>
    </source>
</evidence>
<accession>A0ABR8K4B6</accession>
<evidence type="ECO:0000313" key="4">
    <source>
        <dbReference type="Proteomes" id="UP000637383"/>
    </source>
</evidence>
<dbReference type="Proteomes" id="UP000637383">
    <property type="component" value="Unassembled WGS sequence"/>
</dbReference>
<dbReference type="SUPFAM" id="SSF53756">
    <property type="entry name" value="UDP-Glycosyltransferase/glycogen phosphorylase"/>
    <property type="match status" value="1"/>
</dbReference>
<feature type="domain" description="Glycosyltransferase subfamily 4-like N-terminal" evidence="2">
    <location>
        <begin position="16"/>
        <end position="166"/>
    </location>
</feature>